<protein>
    <recommendedName>
        <fullName evidence="6">FYVE-type domain-containing protein</fullName>
    </recommendedName>
</protein>
<evidence type="ECO:0000256" key="4">
    <source>
        <dbReference type="PROSITE-ProRule" id="PRU00091"/>
    </source>
</evidence>
<dbReference type="PROSITE" id="PS50178">
    <property type="entry name" value="ZF_FYVE"/>
    <property type="match status" value="1"/>
</dbReference>
<dbReference type="InterPro" id="IPR052113">
    <property type="entry name" value="FYVE-type_Zinc_Finger"/>
</dbReference>
<keyword evidence="5" id="KW-0175">Coiled coil</keyword>
<sequence length="851" mass="101403">MFERIGSKLNRTFVGNSNNKNEVCELCNQTFDWKHKQHSCKRCLRHVCYNCGPDKAIIPAHDLKTPHRICKNCKNDSKKQAQFIDEQKCKFGQLSATGKNWAKLAQGDEVIIEKIQEEYQKSLNKILKNASNETKQQIQVNLQRFFKENKKTLNYSLYDWNYRISQGESDSMLQQKISNVLHCFFLSNPVKLTKNLVFITTYILYFCDEAISLTLLLFLHQKVLPSRFQYHKLDGEENKPIEQEVKFLMDCMTEQSNTTLDPLIKPKIKEFLEKYSTDILINLMFNHIEFYVGYYLFNELLTNKDFSIYEKFLASICLQQQKAILELQVDEMPLNIIKNIQIEQLKSFLQFEEQQKRKHRSSLNSKDQLNQYAQLIIQQQQQKAQKEQEQQRQSINYSSIESLLESFIGLIKDNSNQKIESLITNEKYDSNKNQILELYEAIKKQKEELANLKNSITYGKLDQDVESEDFYSRLSRSSIKSENADKVFNQKELQEKNTTINQLEDKIKQQQNLIQNFRDQQQQLELDNFASVSSLKSQLQNEQKEKQEINMKSFEQKEENYKYLISKMHTEISNLKLQINNLQIQLQQVQKNKIDYESQLKEKIQKEYDQEVQKLIEERLQLYQKISQFQQQNSQINIKYEQKDQETKELKIQLAELKQIAEEMSQLCARKNEQTEKLNKHIDDLNIQIQGMKRKDFDQNYKQAQVQPNILKELQENNMQMRNNLLQKEKELFNLKQKFVEVNQLKIEYFDKMQNYERNNKEINQALKQYEGKEIYELNSFYEQKISLLEKNHLEQMNRLLSQFNQPKEEEQRIQSISQTLRDTQTLLENQKTDEQQGDLINGQTDDCQIF</sequence>
<dbReference type="PANTHER" id="PTHR39490:SF8">
    <property type="entry name" value="ZINC FINGER FYVE DOMAIN-CONTAINING PROTEIN 21"/>
    <property type="match status" value="1"/>
</dbReference>
<keyword evidence="2 4" id="KW-0863">Zinc-finger</keyword>
<dbReference type="EMBL" id="CAJJDN010000041">
    <property type="protein sequence ID" value="CAD8080897.1"/>
    <property type="molecule type" value="Genomic_DNA"/>
</dbReference>
<keyword evidence="1" id="KW-0479">Metal-binding</keyword>
<dbReference type="Proteomes" id="UP000692954">
    <property type="component" value="Unassembled WGS sequence"/>
</dbReference>
<reference evidence="7" key="1">
    <citation type="submission" date="2021-01" db="EMBL/GenBank/DDBJ databases">
        <authorList>
            <consortium name="Genoscope - CEA"/>
            <person name="William W."/>
        </authorList>
    </citation>
    <scope>NUCLEOTIDE SEQUENCE</scope>
</reference>
<evidence type="ECO:0000256" key="2">
    <source>
        <dbReference type="ARBA" id="ARBA00022771"/>
    </source>
</evidence>
<dbReference type="OrthoDB" id="305423at2759"/>
<evidence type="ECO:0000313" key="8">
    <source>
        <dbReference type="Proteomes" id="UP000692954"/>
    </source>
</evidence>
<proteinExistence type="predicted"/>
<evidence type="ECO:0000259" key="6">
    <source>
        <dbReference type="PROSITE" id="PS50178"/>
    </source>
</evidence>
<keyword evidence="3" id="KW-0862">Zinc</keyword>
<dbReference type="CDD" id="cd00065">
    <property type="entry name" value="FYVE_like_SF"/>
    <property type="match status" value="1"/>
</dbReference>
<comment type="caution">
    <text evidence="7">The sequence shown here is derived from an EMBL/GenBank/DDBJ whole genome shotgun (WGS) entry which is preliminary data.</text>
</comment>
<evidence type="ECO:0000313" key="7">
    <source>
        <dbReference type="EMBL" id="CAD8080897.1"/>
    </source>
</evidence>
<keyword evidence="8" id="KW-1185">Reference proteome</keyword>
<dbReference type="Pfam" id="PF01363">
    <property type="entry name" value="FYVE"/>
    <property type="match status" value="1"/>
</dbReference>
<dbReference type="InterPro" id="IPR017455">
    <property type="entry name" value="Znf_FYVE-rel"/>
</dbReference>
<dbReference type="InterPro" id="IPR000306">
    <property type="entry name" value="Znf_FYVE"/>
</dbReference>
<evidence type="ECO:0000256" key="3">
    <source>
        <dbReference type="ARBA" id="ARBA00022833"/>
    </source>
</evidence>
<evidence type="ECO:0000256" key="5">
    <source>
        <dbReference type="SAM" id="Coils"/>
    </source>
</evidence>
<feature type="coiled-coil region" evidence="5">
    <location>
        <begin position="486"/>
        <end position="773"/>
    </location>
</feature>
<dbReference type="AlphaFoldDB" id="A0A8S1MJL0"/>
<dbReference type="GO" id="GO:0008270">
    <property type="term" value="F:zinc ion binding"/>
    <property type="evidence" value="ECO:0007669"/>
    <property type="project" value="UniProtKB-KW"/>
</dbReference>
<feature type="coiled-coil region" evidence="5">
    <location>
        <begin position="428"/>
        <end position="455"/>
    </location>
</feature>
<gene>
    <name evidence="7" type="ORF">PSON_ATCC_30995.1.T0410109</name>
</gene>
<accession>A0A8S1MJL0</accession>
<evidence type="ECO:0000256" key="1">
    <source>
        <dbReference type="ARBA" id="ARBA00022723"/>
    </source>
</evidence>
<organism evidence="7 8">
    <name type="scientific">Paramecium sonneborni</name>
    <dbReference type="NCBI Taxonomy" id="65129"/>
    <lineage>
        <taxon>Eukaryota</taxon>
        <taxon>Sar</taxon>
        <taxon>Alveolata</taxon>
        <taxon>Ciliophora</taxon>
        <taxon>Intramacronucleata</taxon>
        <taxon>Oligohymenophorea</taxon>
        <taxon>Peniculida</taxon>
        <taxon>Parameciidae</taxon>
        <taxon>Paramecium</taxon>
    </lineage>
</organism>
<dbReference type="PANTHER" id="PTHR39490">
    <property type="entry name" value="ARRESTIN DOMAIN-CONTAINING PROTEIN D"/>
    <property type="match status" value="1"/>
</dbReference>
<feature type="domain" description="FYVE-type" evidence="6">
    <location>
        <begin position="18"/>
        <end position="78"/>
    </location>
</feature>
<name>A0A8S1MJL0_9CILI</name>